<keyword evidence="2" id="KW-0547">Nucleotide-binding</keyword>
<evidence type="ECO:0000256" key="5">
    <source>
        <dbReference type="SAM" id="Coils"/>
    </source>
</evidence>
<dbReference type="Proteomes" id="UP001148786">
    <property type="component" value="Unassembled WGS sequence"/>
</dbReference>
<evidence type="ECO:0000256" key="4">
    <source>
        <dbReference type="ARBA" id="ARBA00023242"/>
    </source>
</evidence>
<keyword evidence="3" id="KW-0342">GTP-binding</keyword>
<dbReference type="GO" id="GO:0005525">
    <property type="term" value="F:GTP binding"/>
    <property type="evidence" value="ECO:0007669"/>
    <property type="project" value="UniProtKB-KW"/>
</dbReference>
<dbReference type="SUPFAM" id="SSF52540">
    <property type="entry name" value="P-loop containing nucleoside triphosphate hydrolases"/>
    <property type="match status" value="1"/>
</dbReference>
<dbReference type="InterPro" id="IPR014813">
    <property type="entry name" value="Gnl3_N_dom"/>
</dbReference>
<keyword evidence="4" id="KW-0539">Nucleus</keyword>
<dbReference type="InterPro" id="IPR050755">
    <property type="entry name" value="TRAFAC_YlqF/YawG_RiboMat"/>
</dbReference>
<dbReference type="OrthoDB" id="10266128at2759"/>
<feature type="compositionally biased region" description="Polar residues" evidence="6">
    <location>
        <begin position="385"/>
        <end position="397"/>
    </location>
</feature>
<evidence type="ECO:0000259" key="7">
    <source>
        <dbReference type="Pfam" id="PF01926"/>
    </source>
</evidence>
<organism evidence="9 10">
    <name type="scientific">Agrocybe chaxingu</name>
    <dbReference type="NCBI Taxonomy" id="84603"/>
    <lineage>
        <taxon>Eukaryota</taxon>
        <taxon>Fungi</taxon>
        <taxon>Dikarya</taxon>
        <taxon>Basidiomycota</taxon>
        <taxon>Agaricomycotina</taxon>
        <taxon>Agaricomycetes</taxon>
        <taxon>Agaricomycetidae</taxon>
        <taxon>Agaricales</taxon>
        <taxon>Agaricineae</taxon>
        <taxon>Strophariaceae</taxon>
        <taxon>Agrocybe</taxon>
    </lineage>
</organism>
<evidence type="ECO:0000256" key="6">
    <source>
        <dbReference type="SAM" id="MobiDB-lite"/>
    </source>
</evidence>
<comment type="subcellular location">
    <subcellularLocation>
        <location evidence="1">Nucleus</location>
    </subcellularLocation>
</comment>
<dbReference type="PANTHER" id="PTHR11089:SF30">
    <property type="entry name" value="GUANINE NUCLEOTIDE-BINDING PROTEIN-LIKE 3 HOMOLOG"/>
    <property type="match status" value="1"/>
</dbReference>
<dbReference type="GO" id="GO:0005730">
    <property type="term" value="C:nucleolus"/>
    <property type="evidence" value="ECO:0007669"/>
    <property type="project" value="TreeGrafter"/>
</dbReference>
<evidence type="ECO:0000256" key="2">
    <source>
        <dbReference type="ARBA" id="ARBA00022741"/>
    </source>
</evidence>
<feature type="region of interest" description="Disordered" evidence="6">
    <location>
        <begin position="77"/>
        <end position="99"/>
    </location>
</feature>
<feature type="domain" description="G" evidence="7">
    <location>
        <begin position="356"/>
        <end position="379"/>
    </location>
</feature>
<feature type="domain" description="Guanine nucleotide-binding protein-like 3 N-terminal" evidence="8">
    <location>
        <begin position="60"/>
        <end position="131"/>
    </location>
</feature>
<dbReference type="Pfam" id="PF08701">
    <property type="entry name" value="GN3L_Grn1"/>
    <property type="match status" value="1"/>
</dbReference>
<dbReference type="Gene3D" id="3.40.50.300">
    <property type="entry name" value="P-loop containing nucleotide triphosphate hydrolases"/>
    <property type="match status" value="1"/>
</dbReference>
<evidence type="ECO:0000313" key="9">
    <source>
        <dbReference type="EMBL" id="KAJ3492929.1"/>
    </source>
</evidence>
<comment type="caution">
    <text evidence="9">The sequence shown here is derived from an EMBL/GenBank/DDBJ whole genome shotgun (WGS) entry which is preliminary data.</text>
</comment>
<sequence>MCSIENNTRTPVEQIIKLSLVRAGGPLSFSVRFVFDRPERPGNVTKCLKYASYKKKVKVNDRAKLKKKVRDGKKKKAKLAKKSVQWKSKKAKDPGIPNEFPYKDQILAEVAEQRRLAADEKQKKKEEKQKALARARAIARAEVVEDEEDGSEKGDDEDGDNAVSDDEEDYESGEPKGKKDLNVGAESIASLSAKIMKVGLKSRPRPVVEEVEESDQEEEVPVLVNRDLPNLKAVLEKADVVLEVLDSRDPLAYRSKHVEELVQENGKKLLFVVNKIDLCPREALSAWTGHLRAHQPTLLFRSASSFLSEPPTPSQHAPKKGKGKAKVPVDDAVGTDSILSCLAHWAKEKNEDAPLNVAVVGVANVGKSSLINSLLKRAALPIYAPSSSSKGPTTTELTPRGLLGIRRPKNNPH</sequence>
<feature type="region of interest" description="Disordered" evidence="6">
    <location>
        <begin position="139"/>
        <end position="183"/>
    </location>
</feature>
<dbReference type="AlphaFoldDB" id="A0A9W8JPX8"/>
<accession>A0A9W8JPX8</accession>
<dbReference type="InterPro" id="IPR006073">
    <property type="entry name" value="GTP-bd"/>
</dbReference>
<feature type="region of interest" description="Disordered" evidence="6">
    <location>
        <begin position="385"/>
        <end position="413"/>
    </location>
</feature>
<gene>
    <name evidence="9" type="ORF">NLJ89_g11135</name>
</gene>
<feature type="region of interest" description="Disordered" evidence="6">
    <location>
        <begin position="305"/>
        <end position="327"/>
    </location>
</feature>
<dbReference type="EMBL" id="JANKHO010002360">
    <property type="protein sequence ID" value="KAJ3492929.1"/>
    <property type="molecule type" value="Genomic_DNA"/>
</dbReference>
<evidence type="ECO:0000256" key="1">
    <source>
        <dbReference type="ARBA" id="ARBA00004123"/>
    </source>
</evidence>
<keyword evidence="10" id="KW-1185">Reference proteome</keyword>
<name>A0A9W8JPX8_9AGAR</name>
<reference evidence="9" key="1">
    <citation type="submission" date="2022-07" db="EMBL/GenBank/DDBJ databases">
        <title>Genome Sequence of Agrocybe chaxingu.</title>
        <authorList>
            <person name="Buettner E."/>
        </authorList>
    </citation>
    <scope>NUCLEOTIDE SEQUENCE</scope>
    <source>
        <strain evidence="9">MP-N11</strain>
    </source>
</reference>
<keyword evidence="5" id="KW-0175">Coiled coil</keyword>
<protein>
    <submittedName>
        <fullName evidence="9">Uncharacterized protein</fullName>
    </submittedName>
</protein>
<evidence type="ECO:0000259" key="8">
    <source>
        <dbReference type="Pfam" id="PF08701"/>
    </source>
</evidence>
<feature type="coiled-coil region" evidence="5">
    <location>
        <begin position="107"/>
        <end position="138"/>
    </location>
</feature>
<dbReference type="InterPro" id="IPR027417">
    <property type="entry name" value="P-loop_NTPase"/>
</dbReference>
<dbReference type="PANTHER" id="PTHR11089">
    <property type="entry name" value="GTP-BINDING PROTEIN-RELATED"/>
    <property type="match status" value="1"/>
</dbReference>
<feature type="compositionally biased region" description="Acidic residues" evidence="6">
    <location>
        <begin position="144"/>
        <end position="172"/>
    </location>
</feature>
<evidence type="ECO:0000313" key="10">
    <source>
        <dbReference type="Proteomes" id="UP001148786"/>
    </source>
</evidence>
<evidence type="ECO:0000256" key="3">
    <source>
        <dbReference type="ARBA" id="ARBA00023134"/>
    </source>
</evidence>
<dbReference type="Pfam" id="PF01926">
    <property type="entry name" value="MMR_HSR1"/>
    <property type="match status" value="1"/>
</dbReference>
<proteinExistence type="predicted"/>